<feature type="compositionally biased region" description="Polar residues" evidence="1">
    <location>
        <begin position="193"/>
        <end position="214"/>
    </location>
</feature>
<dbReference type="Proteomes" id="UP000799302">
    <property type="component" value="Unassembled WGS sequence"/>
</dbReference>
<reference evidence="3" key="1">
    <citation type="journal article" date="2020" name="Stud. Mycol.">
        <title>101 Dothideomycetes genomes: a test case for predicting lifestyles and emergence of pathogens.</title>
        <authorList>
            <person name="Haridas S."/>
            <person name="Albert R."/>
            <person name="Binder M."/>
            <person name="Bloem J."/>
            <person name="Labutti K."/>
            <person name="Salamov A."/>
            <person name="Andreopoulos B."/>
            <person name="Baker S."/>
            <person name="Barry K."/>
            <person name="Bills G."/>
            <person name="Bluhm B."/>
            <person name="Cannon C."/>
            <person name="Castanera R."/>
            <person name="Culley D."/>
            <person name="Daum C."/>
            <person name="Ezra D."/>
            <person name="Gonzalez J."/>
            <person name="Henrissat B."/>
            <person name="Kuo A."/>
            <person name="Liang C."/>
            <person name="Lipzen A."/>
            <person name="Lutzoni F."/>
            <person name="Magnuson J."/>
            <person name="Mondo S."/>
            <person name="Nolan M."/>
            <person name="Ohm R."/>
            <person name="Pangilinan J."/>
            <person name="Park H.-J."/>
            <person name="Ramirez L."/>
            <person name="Alfaro M."/>
            <person name="Sun H."/>
            <person name="Tritt A."/>
            <person name="Yoshinaga Y."/>
            <person name="Zwiers L.-H."/>
            <person name="Turgeon B."/>
            <person name="Goodwin S."/>
            <person name="Spatafora J."/>
            <person name="Crous P."/>
            <person name="Grigoriev I."/>
        </authorList>
    </citation>
    <scope>NUCLEOTIDE SEQUENCE</scope>
    <source>
        <strain evidence="3">CBS 115976</strain>
    </source>
</reference>
<organism evidence="3 4">
    <name type="scientific">Microthyrium microscopicum</name>
    <dbReference type="NCBI Taxonomy" id="703497"/>
    <lineage>
        <taxon>Eukaryota</taxon>
        <taxon>Fungi</taxon>
        <taxon>Dikarya</taxon>
        <taxon>Ascomycota</taxon>
        <taxon>Pezizomycotina</taxon>
        <taxon>Dothideomycetes</taxon>
        <taxon>Dothideomycetes incertae sedis</taxon>
        <taxon>Microthyriales</taxon>
        <taxon>Microthyriaceae</taxon>
        <taxon>Microthyrium</taxon>
    </lineage>
</organism>
<dbReference type="EMBL" id="MU004241">
    <property type="protein sequence ID" value="KAF2665136.1"/>
    <property type="molecule type" value="Genomic_DNA"/>
</dbReference>
<feature type="compositionally biased region" description="Polar residues" evidence="1">
    <location>
        <begin position="222"/>
        <end position="232"/>
    </location>
</feature>
<dbReference type="PANTHER" id="PTHR38117:SF2">
    <property type="entry name" value="NACHT AND WD40 DOMAIN PROTEIN"/>
    <property type="match status" value="1"/>
</dbReference>
<dbReference type="PANTHER" id="PTHR38117">
    <property type="entry name" value="NACHT AND WD40 DOMAIN PROTEIN"/>
    <property type="match status" value="1"/>
</dbReference>
<evidence type="ECO:0000313" key="3">
    <source>
        <dbReference type="EMBL" id="KAF2665136.1"/>
    </source>
</evidence>
<dbReference type="AlphaFoldDB" id="A0A6A6U0F1"/>
<feature type="domain" description="DUF7053" evidence="2">
    <location>
        <begin position="2"/>
        <end position="172"/>
    </location>
</feature>
<name>A0A6A6U0F1_9PEZI</name>
<dbReference type="OrthoDB" id="3246050at2759"/>
<proteinExistence type="predicted"/>
<dbReference type="Pfam" id="PF23155">
    <property type="entry name" value="DUF7053"/>
    <property type="match status" value="1"/>
</dbReference>
<sequence length="246" mass="27102">MSTRTVFATVTPLPTDISHEVVLDTLHDHGEMIDLNPLVIRREKLDVAPACAEDDEVEAIWYAITDKISYLPGGLYTGELTFYGCFNDLSDGLQTHVHAPMGVEIKSRWTLGGNRPGEPWQPVELGVGAPQQGLYLKEEVDLRCNFLTAPFVKKQLKESHGTVVDLIIEKAKTRQLPKTDEPPGLTPPVLSPRNYNANASPFVQYPSSSHNQSRVDGLMVEQPSNQTLNAGSSAAHREKPLPQLPT</sequence>
<dbReference type="InterPro" id="IPR055481">
    <property type="entry name" value="DUF7053"/>
</dbReference>
<evidence type="ECO:0000259" key="2">
    <source>
        <dbReference type="Pfam" id="PF23155"/>
    </source>
</evidence>
<protein>
    <recommendedName>
        <fullName evidence="2">DUF7053 domain-containing protein</fullName>
    </recommendedName>
</protein>
<feature type="region of interest" description="Disordered" evidence="1">
    <location>
        <begin position="174"/>
        <end position="246"/>
    </location>
</feature>
<evidence type="ECO:0000256" key="1">
    <source>
        <dbReference type="SAM" id="MobiDB-lite"/>
    </source>
</evidence>
<gene>
    <name evidence="3" type="ORF">BT63DRAFT_483023</name>
</gene>
<keyword evidence="4" id="KW-1185">Reference proteome</keyword>
<accession>A0A6A6U0F1</accession>
<evidence type="ECO:0000313" key="4">
    <source>
        <dbReference type="Proteomes" id="UP000799302"/>
    </source>
</evidence>